<keyword evidence="1" id="KW-0812">Transmembrane</keyword>
<gene>
    <name evidence="2" type="ORF">TPR58_19250</name>
</gene>
<name>A0ABV0BCS2_9SPHN</name>
<organism evidence="2 3">
    <name type="scientific">Sphingomonas rustica</name>
    <dbReference type="NCBI Taxonomy" id="3103142"/>
    <lineage>
        <taxon>Bacteria</taxon>
        <taxon>Pseudomonadati</taxon>
        <taxon>Pseudomonadota</taxon>
        <taxon>Alphaproteobacteria</taxon>
        <taxon>Sphingomonadales</taxon>
        <taxon>Sphingomonadaceae</taxon>
        <taxon>Sphingomonas</taxon>
    </lineage>
</organism>
<feature type="transmembrane region" description="Helical" evidence="1">
    <location>
        <begin position="57"/>
        <end position="73"/>
    </location>
</feature>
<dbReference type="Proteomes" id="UP001427805">
    <property type="component" value="Unassembled WGS sequence"/>
</dbReference>
<feature type="transmembrane region" description="Helical" evidence="1">
    <location>
        <begin position="80"/>
        <end position="99"/>
    </location>
</feature>
<comment type="caution">
    <text evidence="2">The sequence shown here is derived from an EMBL/GenBank/DDBJ whole genome shotgun (WGS) entry which is preliminary data.</text>
</comment>
<feature type="transmembrane region" description="Helical" evidence="1">
    <location>
        <begin position="119"/>
        <end position="137"/>
    </location>
</feature>
<evidence type="ECO:0000313" key="2">
    <source>
        <dbReference type="EMBL" id="MEN3749319.1"/>
    </source>
</evidence>
<feature type="transmembrane region" description="Helical" evidence="1">
    <location>
        <begin position="203"/>
        <end position="223"/>
    </location>
</feature>
<dbReference type="EMBL" id="JBDIZK010000013">
    <property type="protein sequence ID" value="MEN3749319.1"/>
    <property type="molecule type" value="Genomic_DNA"/>
</dbReference>
<protein>
    <submittedName>
        <fullName evidence="2">Uncharacterized protein</fullName>
    </submittedName>
</protein>
<sequence>MTAEVFIRRWLGLFALLAGLVIFSPFLIQAVLAHSGCSAISGRCDILAGALDHYCNALMLALILIPLLVAIAGRSLAVGMFAFAFPFLLLVTAGALPLLQSLGHVARPGFLDETGVMQGATQLLFLLVGLVCLSVAGDDQEGASGAWKAVLGFVMLSAGFVTAPSWLAGFALLPYASHLVPPLALFIGRAHAALGITDLLPMLQTQILVAMTLGTAGLMFSRARTDAPARKRSWA</sequence>
<accession>A0ABV0BCS2</accession>
<keyword evidence="1" id="KW-0472">Membrane</keyword>
<feature type="transmembrane region" description="Helical" evidence="1">
    <location>
        <begin position="149"/>
        <end position="173"/>
    </location>
</feature>
<evidence type="ECO:0000256" key="1">
    <source>
        <dbReference type="SAM" id="Phobius"/>
    </source>
</evidence>
<reference evidence="2 3" key="1">
    <citation type="submission" date="2024-05" db="EMBL/GenBank/DDBJ databases">
        <title>Sphingomonas sp. HF-S3 16S ribosomal RNA gene Genome sequencing and assembly.</title>
        <authorList>
            <person name="Lee H."/>
        </authorList>
    </citation>
    <scope>NUCLEOTIDE SEQUENCE [LARGE SCALE GENOMIC DNA]</scope>
    <source>
        <strain evidence="2 3">HF-S3</strain>
    </source>
</reference>
<keyword evidence="3" id="KW-1185">Reference proteome</keyword>
<evidence type="ECO:0000313" key="3">
    <source>
        <dbReference type="Proteomes" id="UP001427805"/>
    </source>
</evidence>
<keyword evidence="1" id="KW-1133">Transmembrane helix</keyword>
<proteinExistence type="predicted"/>
<dbReference type="RefSeq" id="WP_346248363.1">
    <property type="nucleotide sequence ID" value="NZ_JBDIZK010000013.1"/>
</dbReference>